<dbReference type="AlphaFoldDB" id="A0A0G1WMA1"/>
<evidence type="ECO:0000313" key="2">
    <source>
        <dbReference type="Proteomes" id="UP000034201"/>
    </source>
</evidence>
<reference evidence="1 2" key="1">
    <citation type="journal article" date="2015" name="Nature">
        <title>rRNA introns, odd ribosomes, and small enigmatic genomes across a large radiation of phyla.</title>
        <authorList>
            <person name="Brown C.T."/>
            <person name="Hug L.A."/>
            <person name="Thomas B.C."/>
            <person name="Sharon I."/>
            <person name="Castelle C.J."/>
            <person name="Singh A."/>
            <person name="Wilkins M.J."/>
            <person name="Williams K.H."/>
            <person name="Banfield J.F."/>
        </authorList>
    </citation>
    <scope>NUCLEOTIDE SEQUENCE [LARGE SCALE GENOMIC DNA]</scope>
</reference>
<comment type="caution">
    <text evidence="1">The sequence shown here is derived from an EMBL/GenBank/DDBJ whole genome shotgun (WGS) entry which is preliminary data.</text>
</comment>
<name>A0A0G1WMA1_9BACT</name>
<dbReference type="EMBL" id="LCQQ01000048">
    <property type="protein sequence ID" value="KKW19906.1"/>
    <property type="molecule type" value="Genomic_DNA"/>
</dbReference>
<protein>
    <submittedName>
        <fullName evidence="1">Uncharacterized protein</fullName>
    </submittedName>
</protein>
<dbReference type="Proteomes" id="UP000034201">
    <property type="component" value="Unassembled WGS sequence"/>
</dbReference>
<organism evidence="1 2">
    <name type="scientific">Candidatus Adlerbacteria bacterium GW2011_GWC1_50_9</name>
    <dbReference type="NCBI Taxonomy" id="1618608"/>
    <lineage>
        <taxon>Bacteria</taxon>
        <taxon>Candidatus Adleribacteriota</taxon>
    </lineage>
</organism>
<proteinExistence type="predicted"/>
<accession>A0A0G1WMA1</accession>
<evidence type="ECO:0000313" key="1">
    <source>
        <dbReference type="EMBL" id="KKW19906.1"/>
    </source>
</evidence>
<gene>
    <name evidence="1" type="ORF">UY61_C0048G0001</name>
</gene>
<sequence>MHDYHPGTTTLRVGYGAGRLSPLPCLARRKLCFPAGLPVVEISFQCFVLAPSYSRLSTTIASGGLNCRVRNENGCDPSDKALAQNTEEIISADFTTGHRRNAWPGRKLRFPTGQNGCDPTAEAPAQNAQTCCTALCRHNKHGVLFVKFEKSDTKILRKSRDSHNSFREFCRLISTPRLKRLLPFHLAPINV</sequence>
<feature type="non-terminal residue" evidence="1">
    <location>
        <position position="191"/>
    </location>
</feature>